<feature type="region of interest" description="Disordered" evidence="1">
    <location>
        <begin position="336"/>
        <end position="363"/>
    </location>
</feature>
<sequence>MERMSCSNLRDLGCGGSFSFSCSDSDLNFSAAFSHFTDDIGDDVVDGEDGSDIIEDEESYIEIALDHHHHHHPKPTHDDDGGGDQLDHVDYLRISFSSSFPFPDLSNHTNPNTQDDTNIVSDPAAAVKQTASSSLSASSTFVEDSGGSDHDVSPKRSKLPAVNRLVNTLFFSLWSSADTTAKKVNGAQGHYNINHPQLHVDNDDFVQSRKASTMRTTINGGIMKLFFKFRAMNLGTLVASFVKPRKVVCPPDQECCHVTNGRRKNKKMKAQSSTLQNQKKLAKKPVEECFVQKMQGRPGIKMDSSPEIGGGDKSRVLEINLNAVRGVLEAIGSRMSTGVNRKERRTRSCPSSIKSSPIHKGFTGDQSKVYARETSIQAAIAHCKFSFEQIS</sequence>
<dbReference type="EMBL" id="JBEDUW010000006">
    <property type="protein sequence ID" value="KAK9920179.1"/>
    <property type="molecule type" value="Genomic_DNA"/>
</dbReference>
<evidence type="ECO:0000313" key="3">
    <source>
        <dbReference type="Proteomes" id="UP001457282"/>
    </source>
</evidence>
<organism evidence="2 3">
    <name type="scientific">Rubus argutus</name>
    <name type="common">Southern blackberry</name>
    <dbReference type="NCBI Taxonomy" id="59490"/>
    <lineage>
        <taxon>Eukaryota</taxon>
        <taxon>Viridiplantae</taxon>
        <taxon>Streptophyta</taxon>
        <taxon>Embryophyta</taxon>
        <taxon>Tracheophyta</taxon>
        <taxon>Spermatophyta</taxon>
        <taxon>Magnoliopsida</taxon>
        <taxon>eudicotyledons</taxon>
        <taxon>Gunneridae</taxon>
        <taxon>Pentapetalae</taxon>
        <taxon>rosids</taxon>
        <taxon>fabids</taxon>
        <taxon>Rosales</taxon>
        <taxon>Rosaceae</taxon>
        <taxon>Rosoideae</taxon>
        <taxon>Rosoideae incertae sedis</taxon>
        <taxon>Rubus</taxon>
    </lineage>
</organism>
<evidence type="ECO:0000256" key="1">
    <source>
        <dbReference type="SAM" id="MobiDB-lite"/>
    </source>
</evidence>
<protein>
    <submittedName>
        <fullName evidence="2">Uncharacterized protein</fullName>
    </submittedName>
</protein>
<name>A0AAW1W884_RUBAR</name>
<dbReference type="AlphaFoldDB" id="A0AAW1W884"/>
<accession>A0AAW1W884</accession>
<reference evidence="2 3" key="1">
    <citation type="journal article" date="2023" name="G3 (Bethesda)">
        <title>A chromosome-length genome assembly and annotation of blackberry (Rubus argutus, cv. 'Hillquist').</title>
        <authorList>
            <person name="Bruna T."/>
            <person name="Aryal R."/>
            <person name="Dudchenko O."/>
            <person name="Sargent D.J."/>
            <person name="Mead D."/>
            <person name="Buti M."/>
            <person name="Cavallini A."/>
            <person name="Hytonen T."/>
            <person name="Andres J."/>
            <person name="Pham M."/>
            <person name="Weisz D."/>
            <person name="Mascagni F."/>
            <person name="Usai G."/>
            <person name="Natali L."/>
            <person name="Bassil N."/>
            <person name="Fernandez G.E."/>
            <person name="Lomsadze A."/>
            <person name="Armour M."/>
            <person name="Olukolu B."/>
            <person name="Poorten T."/>
            <person name="Britton C."/>
            <person name="Davik J."/>
            <person name="Ashrafi H."/>
            <person name="Aiden E.L."/>
            <person name="Borodovsky M."/>
            <person name="Worthington M."/>
        </authorList>
    </citation>
    <scope>NUCLEOTIDE SEQUENCE [LARGE SCALE GENOMIC DNA]</scope>
    <source>
        <strain evidence="2">PI 553951</strain>
    </source>
</reference>
<dbReference type="Proteomes" id="UP001457282">
    <property type="component" value="Unassembled WGS sequence"/>
</dbReference>
<evidence type="ECO:0000313" key="2">
    <source>
        <dbReference type="EMBL" id="KAK9920179.1"/>
    </source>
</evidence>
<feature type="region of interest" description="Disordered" evidence="1">
    <location>
        <begin position="132"/>
        <end position="156"/>
    </location>
</feature>
<comment type="caution">
    <text evidence="2">The sequence shown here is derived from an EMBL/GenBank/DDBJ whole genome shotgun (WGS) entry which is preliminary data.</text>
</comment>
<dbReference type="PROSITE" id="PS51257">
    <property type="entry name" value="PROKAR_LIPOPROTEIN"/>
    <property type="match status" value="1"/>
</dbReference>
<keyword evidence="3" id="KW-1185">Reference proteome</keyword>
<proteinExistence type="predicted"/>
<gene>
    <name evidence="2" type="ORF">M0R45_028738</name>
</gene>